<dbReference type="PANTHER" id="PTHR32379:SF1">
    <property type="entry name" value="GUANIDINOACETATE N-METHYLTRANSFERASE"/>
    <property type="match status" value="1"/>
</dbReference>
<dbReference type="GO" id="GO:0032259">
    <property type="term" value="P:methylation"/>
    <property type="evidence" value="ECO:0007669"/>
    <property type="project" value="UniProtKB-KW"/>
</dbReference>
<dbReference type="PANTHER" id="PTHR32379">
    <property type="entry name" value="GUANIDINOACETATE N-METHYLTRANSFERASE"/>
    <property type="match status" value="1"/>
</dbReference>
<proteinExistence type="predicted"/>
<protein>
    <submittedName>
        <fullName evidence="1">Putative guanidinoacetate methyltransferase</fullName>
    </submittedName>
</protein>
<dbReference type="Gene3D" id="3.40.50.150">
    <property type="entry name" value="Vaccinia Virus protein VP39"/>
    <property type="match status" value="1"/>
</dbReference>
<evidence type="ECO:0000313" key="1">
    <source>
        <dbReference type="EMBL" id="CAG7581084.1"/>
    </source>
</evidence>
<reference evidence="1" key="1">
    <citation type="submission" date="2021-06" db="EMBL/GenBank/DDBJ databases">
        <authorList>
            <person name="Gannon L."/>
            <person name="Redgwell R T."/>
            <person name="Michniewski S."/>
            <person name="Harrison D C."/>
            <person name="Millard A."/>
        </authorList>
    </citation>
    <scope>NUCLEOTIDE SEQUENCE</scope>
</reference>
<accession>A0A8D9CBY1</accession>
<dbReference type="SUPFAM" id="SSF53335">
    <property type="entry name" value="S-adenosyl-L-methionine-dependent methyltransferases"/>
    <property type="match status" value="1"/>
</dbReference>
<dbReference type="GO" id="GO:0008757">
    <property type="term" value="F:S-adenosylmethionine-dependent methyltransferase activity"/>
    <property type="evidence" value="ECO:0007669"/>
    <property type="project" value="TreeGrafter"/>
</dbReference>
<dbReference type="EMBL" id="OU342829">
    <property type="protein sequence ID" value="CAG7581084.1"/>
    <property type="molecule type" value="Genomic_DNA"/>
</dbReference>
<dbReference type="InterPro" id="IPR029063">
    <property type="entry name" value="SAM-dependent_MTases_sf"/>
</dbReference>
<gene>
    <name evidence="1" type="ORF">SLAVMIC_00655</name>
</gene>
<keyword evidence="1" id="KW-0489">Methyltransferase</keyword>
<dbReference type="InterPro" id="IPR051038">
    <property type="entry name" value="RMT2/GAMT_Mtase"/>
</dbReference>
<organism evidence="1">
    <name type="scientific">uncultured marine phage</name>
    <dbReference type="NCBI Taxonomy" id="707152"/>
    <lineage>
        <taxon>Viruses</taxon>
        <taxon>environmental samples</taxon>
    </lineage>
</organism>
<dbReference type="CDD" id="cd02440">
    <property type="entry name" value="AdoMet_MTases"/>
    <property type="match status" value="1"/>
</dbReference>
<sequence length="195" mass="22493">MHGINSNSDFVNSNVTFHYDEGEVYKITSDLFEEEIMMGWESSIMEDHSNIVCHNQGDILEIGFGMGISADFIQSLNPSSHTIIEIHPQIYSKLEEWADGKSNVTIINDDWWNVKDSLGNFDGIFYDTIWDLKFEWFMRNFPQSHMKSGGKFSYFNIFGNNDKYNLGATFSLSSITPDSNNYFNESSYYVPTVQF</sequence>
<name>A0A8D9CBY1_9VIRU</name>
<keyword evidence="1" id="KW-0808">Transferase</keyword>